<dbReference type="EMBL" id="HG996469">
    <property type="protein sequence ID" value="CAG1843754.1"/>
    <property type="molecule type" value="Genomic_DNA"/>
</dbReference>
<dbReference type="Proteomes" id="UP000012960">
    <property type="component" value="Unplaced"/>
</dbReference>
<accession>A0A804IVB4</accession>
<proteinExistence type="predicted"/>
<keyword evidence="3" id="KW-1185">Reference proteome</keyword>
<reference evidence="2" key="2">
    <citation type="submission" date="2021-05" db="UniProtKB">
        <authorList>
            <consortium name="EnsemblPlants"/>
        </authorList>
    </citation>
    <scope>IDENTIFICATION</scope>
    <source>
        <strain evidence="2">subsp. malaccensis</strain>
    </source>
</reference>
<dbReference type="InParanoid" id="A0A804IVB4"/>
<sequence>MQVSKQVNENSRNLNFKCLSCFNIVFISRSSSSSSRKYNVVTGFNKKKRGIKLDSEAYILKCFLVLLRNIWIRMEQVEIRFCTLHMDDNNYTKRCCHFCLGMNLI</sequence>
<protein>
    <submittedName>
        <fullName evidence="1">(wild Malaysian banana) hypothetical protein</fullName>
    </submittedName>
</protein>
<evidence type="ECO:0000313" key="1">
    <source>
        <dbReference type="EMBL" id="CAG1843754.1"/>
    </source>
</evidence>
<reference evidence="1" key="1">
    <citation type="submission" date="2021-03" db="EMBL/GenBank/DDBJ databases">
        <authorList>
            <consortium name="Genoscope - CEA"/>
            <person name="William W."/>
        </authorList>
    </citation>
    <scope>NUCLEOTIDE SEQUENCE</scope>
    <source>
        <strain evidence="1">Doubled-haploid Pahang</strain>
    </source>
</reference>
<organism evidence="2 3">
    <name type="scientific">Musa acuminata subsp. malaccensis</name>
    <name type="common">Wild banana</name>
    <name type="synonym">Musa malaccensis</name>
    <dbReference type="NCBI Taxonomy" id="214687"/>
    <lineage>
        <taxon>Eukaryota</taxon>
        <taxon>Viridiplantae</taxon>
        <taxon>Streptophyta</taxon>
        <taxon>Embryophyta</taxon>
        <taxon>Tracheophyta</taxon>
        <taxon>Spermatophyta</taxon>
        <taxon>Magnoliopsida</taxon>
        <taxon>Liliopsida</taxon>
        <taxon>Zingiberales</taxon>
        <taxon>Musaceae</taxon>
        <taxon>Musa</taxon>
    </lineage>
</organism>
<evidence type="ECO:0000313" key="3">
    <source>
        <dbReference type="Proteomes" id="UP000012960"/>
    </source>
</evidence>
<gene>
    <name evidence="1" type="ORF">GSMUA_135490.1</name>
</gene>
<dbReference type="EnsemblPlants" id="Ma04_t29480.1">
    <property type="protein sequence ID" value="Ma04_p29480.1"/>
    <property type="gene ID" value="Ma04_g29480"/>
</dbReference>
<dbReference type="Gramene" id="Ma04_t29480.1">
    <property type="protein sequence ID" value="Ma04_p29480.1"/>
    <property type="gene ID" value="Ma04_g29480"/>
</dbReference>
<evidence type="ECO:0000313" key="2">
    <source>
        <dbReference type="EnsemblPlants" id="Ma04_p29480.1"/>
    </source>
</evidence>
<name>A0A804IVB4_MUSAM</name>
<dbReference type="AlphaFoldDB" id="A0A804IVB4"/>